<accession>A0A9Q9BVE0</accession>
<evidence type="ECO:0000313" key="7">
    <source>
        <dbReference type="EMBL" id="KAA1039381.1"/>
    </source>
</evidence>
<dbReference type="AlphaFoldDB" id="A0A9Q9BVE0"/>
<dbReference type="EMBL" id="CP073809">
    <property type="protein sequence ID" value="UTH13673.1"/>
    <property type="molecule type" value="Genomic_DNA"/>
</dbReference>
<sequence>MKRYTNNFKYLYFSQLFANTSDNLYIIALIAYLYAMTNSVQTSALIPIFITSAYFLSGFIAPYVYSRFQKQYILVFNQTTKCCLLITLLLTMRFEIQMVYILGLAFLIAFLDGFTNPLSNTLIPYFEKKENILGANTKISSMNNIVQISAWALGSILLTLLHSEGLIITCIIFSIISVIFIMKINFSINTVEKEIAGSKSFKEVIQSNGNSSYSKYLNWNTFLASFGHSVWIAAIMIAFVKDYLNAPSFWFGIINATFFIGLLFGTKIIRKTTSYKILHIYFIGYLVLSIITLLFGINRFLFFAVLLSWLYGVIEQILSITLHTEIQKQLNHELLIDTYTLNQTIYSLGFCISTFAMSSIGDHSNLTVVFIIASLSYLSICLLTYRFRKIF</sequence>
<dbReference type="Pfam" id="PF07690">
    <property type="entry name" value="MFS_1"/>
    <property type="match status" value="1"/>
</dbReference>
<feature type="transmembrane region" description="Helical" evidence="6">
    <location>
        <begin position="366"/>
        <end position="385"/>
    </location>
</feature>
<feature type="transmembrane region" description="Helical" evidence="6">
    <location>
        <begin position="343"/>
        <end position="360"/>
    </location>
</feature>
<feature type="transmembrane region" description="Helical" evidence="6">
    <location>
        <begin position="72"/>
        <end position="92"/>
    </location>
</feature>
<feature type="transmembrane region" description="Helical" evidence="6">
    <location>
        <begin position="139"/>
        <end position="160"/>
    </location>
</feature>
<dbReference type="GO" id="GO:0005886">
    <property type="term" value="C:plasma membrane"/>
    <property type="evidence" value="ECO:0007669"/>
    <property type="project" value="UniProtKB-SubCell"/>
</dbReference>
<evidence type="ECO:0000313" key="10">
    <source>
        <dbReference type="Proteomes" id="UP001057381"/>
    </source>
</evidence>
<reference evidence="8" key="2">
    <citation type="submission" date="2021-04" db="EMBL/GenBank/DDBJ databases">
        <title>Complete Genome Sequences of Macrococcus spp. from dog and cattle.</title>
        <authorList>
            <person name="Schwendener S."/>
            <person name="Perreten V."/>
        </authorList>
    </citation>
    <scope>NUCLEOTIDE SEQUENCE</scope>
    <source>
        <strain evidence="8">Epi0143-OL</strain>
    </source>
</reference>
<proteinExistence type="predicted"/>
<dbReference type="Proteomes" id="UP001057381">
    <property type="component" value="Chromosome"/>
</dbReference>
<dbReference type="InterPro" id="IPR036259">
    <property type="entry name" value="MFS_trans_sf"/>
</dbReference>
<evidence type="ECO:0000313" key="9">
    <source>
        <dbReference type="Proteomes" id="UP000295735"/>
    </source>
</evidence>
<evidence type="ECO:0000256" key="2">
    <source>
        <dbReference type="ARBA" id="ARBA00022475"/>
    </source>
</evidence>
<comment type="subcellular location">
    <subcellularLocation>
        <location evidence="1">Cell membrane</location>
        <topology evidence="1">Multi-pass membrane protein</topology>
    </subcellularLocation>
</comment>
<evidence type="ECO:0000256" key="5">
    <source>
        <dbReference type="ARBA" id="ARBA00023136"/>
    </source>
</evidence>
<feature type="transmembrane region" description="Helical" evidence="6">
    <location>
        <begin position="98"/>
        <end position="118"/>
    </location>
</feature>
<evidence type="ECO:0000313" key="8">
    <source>
        <dbReference type="EMBL" id="UTH13673.1"/>
    </source>
</evidence>
<gene>
    <name evidence="7" type="ORF">ERX35_007350</name>
    <name evidence="8" type="ORF">KFV11_10685</name>
</gene>
<dbReference type="Proteomes" id="UP000295735">
    <property type="component" value="Unassembled WGS sequence"/>
</dbReference>
<feature type="transmembrane region" description="Helical" evidence="6">
    <location>
        <begin position="221"/>
        <end position="240"/>
    </location>
</feature>
<feature type="transmembrane region" description="Helical" evidence="6">
    <location>
        <begin position="246"/>
        <end position="265"/>
    </location>
</feature>
<feature type="transmembrane region" description="Helical" evidence="6">
    <location>
        <begin position="12"/>
        <end position="34"/>
    </location>
</feature>
<dbReference type="GO" id="GO:0022857">
    <property type="term" value="F:transmembrane transporter activity"/>
    <property type="evidence" value="ECO:0007669"/>
    <property type="project" value="InterPro"/>
</dbReference>
<keyword evidence="3 6" id="KW-0812">Transmembrane</keyword>
<evidence type="ECO:0000256" key="4">
    <source>
        <dbReference type="ARBA" id="ARBA00022989"/>
    </source>
</evidence>
<name>A0A9Q9BVE0_9STAP</name>
<dbReference type="OrthoDB" id="2351575at2"/>
<dbReference type="Gene3D" id="1.20.1250.20">
    <property type="entry name" value="MFS general substrate transporter like domains"/>
    <property type="match status" value="1"/>
</dbReference>
<feature type="transmembrane region" description="Helical" evidence="6">
    <location>
        <begin position="277"/>
        <end position="295"/>
    </location>
</feature>
<evidence type="ECO:0000256" key="3">
    <source>
        <dbReference type="ARBA" id="ARBA00022692"/>
    </source>
</evidence>
<keyword evidence="2" id="KW-1003">Cell membrane</keyword>
<dbReference type="SUPFAM" id="SSF103473">
    <property type="entry name" value="MFS general substrate transporter"/>
    <property type="match status" value="1"/>
</dbReference>
<evidence type="ECO:0000256" key="6">
    <source>
        <dbReference type="SAM" id="Phobius"/>
    </source>
</evidence>
<keyword evidence="9" id="KW-1185">Reference proteome</keyword>
<reference evidence="7 9" key="1">
    <citation type="submission" date="2019-09" db="EMBL/GenBank/DDBJ databases">
        <authorList>
            <person name="Mazhar S."/>
            <person name="Altermann E."/>
            <person name="Hill C."/>
            <person name="Mcauliffe O."/>
        </authorList>
    </citation>
    <scope>NUCLEOTIDE SEQUENCE [LARGE SCALE GENOMIC DNA]</scope>
    <source>
        <strain evidence="7 9">ATCC 51831</strain>
    </source>
</reference>
<keyword evidence="4 6" id="KW-1133">Transmembrane helix</keyword>
<dbReference type="PANTHER" id="PTHR23513">
    <property type="entry name" value="INTEGRAL MEMBRANE EFFLUX PROTEIN-RELATED"/>
    <property type="match status" value="1"/>
</dbReference>
<feature type="transmembrane region" description="Helical" evidence="6">
    <location>
        <begin position="46"/>
        <end position="65"/>
    </location>
</feature>
<organism evidence="8 10">
    <name type="scientific">Macrococcus equipercicus</name>
    <dbReference type="NCBI Taxonomy" id="69967"/>
    <lineage>
        <taxon>Bacteria</taxon>
        <taxon>Bacillati</taxon>
        <taxon>Bacillota</taxon>
        <taxon>Bacilli</taxon>
        <taxon>Bacillales</taxon>
        <taxon>Staphylococcaceae</taxon>
        <taxon>Macrococcus</taxon>
    </lineage>
</organism>
<dbReference type="PANTHER" id="PTHR23513:SF19">
    <property type="entry name" value="MAJOR FACILITATOR SUPERFAMILY (MFS) PROFILE DOMAIN-CONTAINING PROTEIN"/>
    <property type="match status" value="1"/>
</dbReference>
<dbReference type="KEGG" id="mequ:KFV11_10685"/>
<feature type="transmembrane region" description="Helical" evidence="6">
    <location>
        <begin position="166"/>
        <end position="186"/>
    </location>
</feature>
<keyword evidence="5 6" id="KW-0472">Membrane</keyword>
<protein>
    <submittedName>
        <fullName evidence="8">MFS transporter</fullName>
    </submittedName>
</protein>
<feature type="transmembrane region" description="Helical" evidence="6">
    <location>
        <begin position="301"/>
        <end position="322"/>
    </location>
</feature>
<dbReference type="EMBL" id="SCWC02000004">
    <property type="protein sequence ID" value="KAA1039381.1"/>
    <property type="molecule type" value="Genomic_DNA"/>
</dbReference>
<evidence type="ECO:0000256" key="1">
    <source>
        <dbReference type="ARBA" id="ARBA00004651"/>
    </source>
</evidence>
<dbReference type="InterPro" id="IPR011701">
    <property type="entry name" value="MFS"/>
</dbReference>
<dbReference type="RefSeq" id="WP_149459275.1">
    <property type="nucleotide sequence ID" value="NZ_CP073809.1"/>
</dbReference>